<dbReference type="PANTHER" id="PTHR38846">
    <property type="entry name" value="C3H1-TYPE DOMAIN-CONTAINING PROTEIN"/>
    <property type="match status" value="1"/>
</dbReference>
<proteinExistence type="predicted"/>
<comment type="caution">
    <text evidence="1">The sequence shown here is derived from an EMBL/GenBank/DDBJ whole genome shotgun (WGS) entry which is preliminary data.</text>
</comment>
<dbReference type="PANTHER" id="PTHR38846:SF1">
    <property type="entry name" value="C3H1-TYPE DOMAIN-CONTAINING PROTEIN"/>
    <property type="match status" value="1"/>
</dbReference>
<name>A0AAD4KGG2_9EURO</name>
<dbReference type="AlphaFoldDB" id="A0AAD4KGG2"/>
<dbReference type="RefSeq" id="XP_046066786.1">
    <property type="nucleotide sequence ID" value="XM_046218699.1"/>
</dbReference>
<sequence length="150" mass="17478">MAAIPQNFFDRFPTFRPEPRARISVQFRRLAAHMKWETGSRRWRKMWKECMGSEFSRLYGDNASRLQSWQDLCLDLGLQAPPSITKCKKLLSSVYVNIVDLIDCRAAGEIPRMFSSVAALKEYTRKYGQVFPRELAKEEGFIRILLKKIA</sequence>
<dbReference type="EMBL" id="JAJTJA010000013">
    <property type="protein sequence ID" value="KAH8690590.1"/>
    <property type="molecule type" value="Genomic_DNA"/>
</dbReference>
<protein>
    <submittedName>
        <fullName evidence="1">Uncharacterized protein</fullName>
    </submittedName>
</protein>
<keyword evidence="2" id="KW-1185">Reference proteome</keyword>
<dbReference type="Proteomes" id="UP001201262">
    <property type="component" value="Unassembled WGS sequence"/>
</dbReference>
<evidence type="ECO:0000313" key="1">
    <source>
        <dbReference type="EMBL" id="KAH8690590.1"/>
    </source>
</evidence>
<organism evidence="1 2">
    <name type="scientific">Talaromyces proteolyticus</name>
    <dbReference type="NCBI Taxonomy" id="1131652"/>
    <lineage>
        <taxon>Eukaryota</taxon>
        <taxon>Fungi</taxon>
        <taxon>Dikarya</taxon>
        <taxon>Ascomycota</taxon>
        <taxon>Pezizomycotina</taxon>
        <taxon>Eurotiomycetes</taxon>
        <taxon>Eurotiomycetidae</taxon>
        <taxon>Eurotiales</taxon>
        <taxon>Trichocomaceae</taxon>
        <taxon>Talaromyces</taxon>
        <taxon>Talaromyces sect. Bacilispori</taxon>
    </lineage>
</organism>
<gene>
    <name evidence="1" type="ORF">BGW36DRAFT_401013</name>
</gene>
<dbReference type="GeneID" id="70248986"/>
<reference evidence="1" key="1">
    <citation type="submission" date="2021-12" db="EMBL/GenBank/DDBJ databases">
        <title>Convergent genome expansion in fungi linked to evolution of root-endophyte symbiosis.</title>
        <authorList>
            <consortium name="DOE Joint Genome Institute"/>
            <person name="Ke Y.-H."/>
            <person name="Bonito G."/>
            <person name="Liao H.-L."/>
            <person name="Looney B."/>
            <person name="Rojas-Flechas A."/>
            <person name="Nash J."/>
            <person name="Hameed K."/>
            <person name="Schadt C."/>
            <person name="Martin F."/>
            <person name="Crous P.W."/>
            <person name="Miettinen O."/>
            <person name="Magnuson J.K."/>
            <person name="Labbe J."/>
            <person name="Jacobson D."/>
            <person name="Doktycz M.J."/>
            <person name="Veneault-Fourrey C."/>
            <person name="Kuo A."/>
            <person name="Mondo S."/>
            <person name="Calhoun S."/>
            <person name="Riley R."/>
            <person name="Ohm R."/>
            <person name="LaButti K."/>
            <person name="Andreopoulos B."/>
            <person name="Pangilinan J."/>
            <person name="Nolan M."/>
            <person name="Tritt A."/>
            <person name="Clum A."/>
            <person name="Lipzen A."/>
            <person name="Daum C."/>
            <person name="Barry K."/>
            <person name="Grigoriev I.V."/>
            <person name="Vilgalys R."/>
        </authorList>
    </citation>
    <scope>NUCLEOTIDE SEQUENCE</scope>
    <source>
        <strain evidence="1">PMI_201</strain>
    </source>
</reference>
<evidence type="ECO:0000313" key="2">
    <source>
        <dbReference type="Proteomes" id="UP001201262"/>
    </source>
</evidence>
<accession>A0AAD4KGG2</accession>